<dbReference type="Gene3D" id="3.30.360.10">
    <property type="entry name" value="Dihydrodipicolinate Reductase, domain 2"/>
    <property type="match status" value="1"/>
</dbReference>
<dbReference type="InterPro" id="IPR051317">
    <property type="entry name" value="Gfo/Idh/MocA_oxidoreduct"/>
</dbReference>
<sequence length="344" mass="36840">MSVRTAIVGYGLGGRLFHAPFVAADPDLDLVAVVTGDPERSAAARAEHPGAEVVPDLASLLGGPLVKELDLVVVSTPPTRHAEQARAALGAGLNVVLDKPMTVTAQDGRDLVELAEERGRMLTVFQNRRWDGDFLTLRRLVEEGALGTVRRFESRFETWKPAETKAWKAAPASTGAGVLYDLGVHVIDQAVQLLGPVEDVHAELRRHRPGDGADDDTFVALRHVGGAVSHLWMNTLVPLPGPRFRVVGSEAGFTSYGLEPLEGALKEGARPADPGFAELTGGRTGVLGVPGAEREVPLERGRYDLFYRGVAASLLDGAPPPVDPRDSVAVIDLVERLHRDVPLR</sequence>
<dbReference type="Pfam" id="PF01408">
    <property type="entry name" value="GFO_IDH_MocA"/>
    <property type="match status" value="1"/>
</dbReference>
<evidence type="ECO:0000259" key="4">
    <source>
        <dbReference type="Pfam" id="PF01408"/>
    </source>
</evidence>
<dbReference type="AlphaFoldDB" id="A0A285VIF6"/>
<dbReference type="PANTHER" id="PTHR43708">
    <property type="entry name" value="CONSERVED EXPRESSED OXIDOREDUCTASE (EUROFUNG)"/>
    <property type="match status" value="1"/>
</dbReference>
<keyword evidence="2" id="KW-0560">Oxidoreductase</keyword>
<dbReference type="Gene3D" id="3.40.50.720">
    <property type="entry name" value="NAD(P)-binding Rossmann-like Domain"/>
    <property type="match status" value="1"/>
</dbReference>
<name>A0A285VIF6_9MICO</name>
<proteinExistence type="inferred from homology"/>
<dbReference type="SUPFAM" id="SSF51735">
    <property type="entry name" value="NAD(P)-binding Rossmann-fold domains"/>
    <property type="match status" value="1"/>
</dbReference>
<dbReference type="Pfam" id="PF22725">
    <property type="entry name" value="GFO_IDH_MocA_C3"/>
    <property type="match status" value="1"/>
</dbReference>
<dbReference type="GO" id="GO:0000166">
    <property type="term" value="F:nucleotide binding"/>
    <property type="evidence" value="ECO:0007669"/>
    <property type="project" value="InterPro"/>
</dbReference>
<protein>
    <submittedName>
        <fullName evidence="6">Predicted dehydrogenase</fullName>
    </submittedName>
</protein>
<evidence type="ECO:0000256" key="1">
    <source>
        <dbReference type="ARBA" id="ARBA00010928"/>
    </source>
</evidence>
<keyword evidence="7" id="KW-1185">Reference proteome</keyword>
<dbReference type="EMBL" id="OBQK01000002">
    <property type="protein sequence ID" value="SOC53773.1"/>
    <property type="molecule type" value="Genomic_DNA"/>
</dbReference>
<accession>A0A285VIF6</accession>
<dbReference type="SUPFAM" id="SSF55347">
    <property type="entry name" value="Glyceraldehyde-3-phosphate dehydrogenase-like, C-terminal domain"/>
    <property type="match status" value="1"/>
</dbReference>
<evidence type="ECO:0000313" key="7">
    <source>
        <dbReference type="Proteomes" id="UP000219688"/>
    </source>
</evidence>
<evidence type="ECO:0000256" key="3">
    <source>
        <dbReference type="ARBA" id="ARBA00023027"/>
    </source>
</evidence>
<feature type="domain" description="GFO/IDH/MocA-like oxidoreductase" evidence="5">
    <location>
        <begin position="134"/>
        <end position="253"/>
    </location>
</feature>
<dbReference type="PANTHER" id="PTHR43708:SF5">
    <property type="entry name" value="CONSERVED EXPRESSED OXIDOREDUCTASE (EUROFUNG)-RELATED"/>
    <property type="match status" value="1"/>
</dbReference>
<evidence type="ECO:0000313" key="6">
    <source>
        <dbReference type="EMBL" id="SOC53773.1"/>
    </source>
</evidence>
<dbReference type="Proteomes" id="UP000219688">
    <property type="component" value="Unassembled WGS sequence"/>
</dbReference>
<dbReference type="InterPro" id="IPR036291">
    <property type="entry name" value="NAD(P)-bd_dom_sf"/>
</dbReference>
<dbReference type="InterPro" id="IPR055170">
    <property type="entry name" value="GFO_IDH_MocA-like_dom"/>
</dbReference>
<gene>
    <name evidence="6" type="ORF">SAMN05421879_102131</name>
</gene>
<reference evidence="7" key="1">
    <citation type="submission" date="2017-08" db="EMBL/GenBank/DDBJ databases">
        <authorList>
            <person name="Varghese N."/>
            <person name="Submissions S."/>
        </authorList>
    </citation>
    <scope>NUCLEOTIDE SEQUENCE [LARGE SCALE GENOMIC DNA]</scope>
    <source>
        <strain evidence="7">USBA17B2</strain>
    </source>
</reference>
<keyword evidence="3" id="KW-0520">NAD</keyword>
<dbReference type="InterPro" id="IPR000683">
    <property type="entry name" value="Gfo/Idh/MocA-like_OxRdtase_N"/>
</dbReference>
<evidence type="ECO:0000256" key="2">
    <source>
        <dbReference type="ARBA" id="ARBA00023002"/>
    </source>
</evidence>
<dbReference type="RefSeq" id="WP_097187184.1">
    <property type="nucleotide sequence ID" value="NZ_OBQK01000002.1"/>
</dbReference>
<dbReference type="GO" id="GO:0016491">
    <property type="term" value="F:oxidoreductase activity"/>
    <property type="evidence" value="ECO:0007669"/>
    <property type="project" value="UniProtKB-KW"/>
</dbReference>
<feature type="domain" description="Gfo/Idh/MocA-like oxidoreductase N-terminal" evidence="4">
    <location>
        <begin position="4"/>
        <end position="124"/>
    </location>
</feature>
<evidence type="ECO:0000259" key="5">
    <source>
        <dbReference type="Pfam" id="PF22725"/>
    </source>
</evidence>
<organism evidence="6 7">
    <name type="scientific">Ornithinimicrobium cerasi</name>
    <dbReference type="NCBI Taxonomy" id="2248773"/>
    <lineage>
        <taxon>Bacteria</taxon>
        <taxon>Bacillati</taxon>
        <taxon>Actinomycetota</taxon>
        <taxon>Actinomycetes</taxon>
        <taxon>Micrococcales</taxon>
        <taxon>Ornithinimicrobiaceae</taxon>
        <taxon>Ornithinimicrobium</taxon>
    </lineage>
</organism>
<comment type="similarity">
    <text evidence="1">Belongs to the Gfo/Idh/MocA family.</text>
</comment>